<comment type="caution">
    <text evidence="11">The sequence shown here is derived from an EMBL/GenBank/DDBJ whole genome shotgun (WGS) entry which is preliminary data.</text>
</comment>
<feature type="domain" description="UTP25 C-terminal" evidence="9">
    <location>
        <begin position="594"/>
        <end position="670"/>
    </location>
</feature>
<dbReference type="CDD" id="cd05356">
    <property type="entry name" value="17beta-HSD1_like_SDR_c"/>
    <property type="match status" value="1"/>
</dbReference>
<dbReference type="GO" id="GO:0034511">
    <property type="term" value="F:U3 snoRNA binding"/>
    <property type="evidence" value="ECO:0007669"/>
    <property type="project" value="InterPro"/>
</dbReference>
<keyword evidence="3" id="KW-0521">NADP</keyword>
<dbReference type="EMBL" id="JARGDH010000004">
    <property type="protein sequence ID" value="KAL0270427.1"/>
    <property type="molecule type" value="Genomic_DNA"/>
</dbReference>
<proteinExistence type="inferred from homology"/>
<dbReference type="GO" id="GO:0019843">
    <property type="term" value="F:rRNA binding"/>
    <property type="evidence" value="ECO:0007669"/>
    <property type="project" value="TreeGrafter"/>
</dbReference>
<name>A0AAW2HLH6_9NEOP</name>
<feature type="compositionally biased region" description="Polar residues" evidence="8">
    <location>
        <begin position="115"/>
        <end position="126"/>
    </location>
</feature>
<dbReference type="FunFam" id="3.40.50.720:FF:000137">
    <property type="entry name" value="Hydroxysteroid (17-beta) dehydrogenase 3"/>
    <property type="match status" value="1"/>
</dbReference>
<dbReference type="SUPFAM" id="SSF51735">
    <property type="entry name" value="NAD(P)-binding Rossmann-fold domains"/>
    <property type="match status" value="1"/>
</dbReference>
<dbReference type="GO" id="GO:0000462">
    <property type="term" value="P:maturation of SSU-rRNA from tricistronic rRNA transcript (SSU-rRNA, 5.8S rRNA, LSU-rRNA)"/>
    <property type="evidence" value="ECO:0007669"/>
    <property type="project" value="TreeGrafter"/>
</dbReference>
<feature type="domain" description="UTP25 NTP hydrolase-like" evidence="10">
    <location>
        <begin position="281"/>
        <end position="545"/>
    </location>
</feature>
<dbReference type="Pfam" id="PF06862">
    <property type="entry name" value="Utp25_C"/>
    <property type="match status" value="1"/>
</dbReference>
<evidence type="ECO:0000256" key="5">
    <source>
        <dbReference type="ARBA" id="ARBA00023242"/>
    </source>
</evidence>
<evidence type="ECO:0000259" key="10">
    <source>
        <dbReference type="Pfam" id="PF22916"/>
    </source>
</evidence>
<dbReference type="PANTHER" id="PTHR12933:SF0">
    <property type="entry name" value="U3 SMALL NUCLEOLAR RNA-ASSOCIATED PROTEIN 25 HOMOLOG"/>
    <property type="match status" value="1"/>
</dbReference>
<dbReference type="InterPro" id="IPR027417">
    <property type="entry name" value="P-loop_NTPase"/>
</dbReference>
<dbReference type="PRINTS" id="PR00081">
    <property type="entry name" value="GDHRDH"/>
</dbReference>
<evidence type="ECO:0000256" key="3">
    <source>
        <dbReference type="ARBA" id="ARBA00022857"/>
    </source>
</evidence>
<organism evidence="11">
    <name type="scientific">Menopon gallinae</name>
    <name type="common">poultry shaft louse</name>
    <dbReference type="NCBI Taxonomy" id="328185"/>
    <lineage>
        <taxon>Eukaryota</taxon>
        <taxon>Metazoa</taxon>
        <taxon>Ecdysozoa</taxon>
        <taxon>Arthropoda</taxon>
        <taxon>Hexapoda</taxon>
        <taxon>Insecta</taxon>
        <taxon>Pterygota</taxon>
        <taxon>Neoptera</taxon>
        <taxon>Paraneoptera</taxon>
        <taxon>Psocodea</taxon>
        <taxon>Troctomorpha</taxon>
        <taxon>Phthiraptera</taxon>
        <taxon>Amblycera</taxon>
        <taxon>Menoponidae</taxon>
        <taxon>Menopon</taxon>
    </lineage>
</organism>
<comment type="subcellular location">
    <subcellularLocation>
        <location evidence="1">Nucleus</location>
        <location evidence="1">Nucleolus</location>
    </subcellularLocation>
</comment>
<evidence type="ECO:0000259" key="9">
    <source>
        <dbReference type="Pfam" id="PF06862"/>
    </source>
</evidence>
<evidence type="ECO:0000256" key="4">
    <source>
        <dbReference type="ARBA" id="ARBA00023002"/>
    </source>
</evidence>
<feature type="compositionally biased region" description="Polar residues" evidence="8">
    <location>
        <begin position="74"/>
        <end position="92"/>
    </location>
</feature>
<feature type="region of interest" description="Disordered" evidence="8">
    <location>
        <begin position="1"/>
        <end position="142"/>
    </location>
</feature>
<dbReference type="Gene3D" id="3.40.50.300">
    <property type="entry name" value="P-loop containing nucleotide triphosphate hydrolases"/>
    <property type="match status" value="1"/>
</dbReference>
<gene>
    <name evidence="11" type="ORF">PYX00_007838</name>
</gene>
<dbReference type="Gene3D" id="3.40.50.720">
    <property type="entry name" value="NAD(P)-binding Rossmann-like Domain"/>
    <property type="match status" value="1"/>
</dbReference>
<dbReference type="InterPro" id="IPR002347">
    <property type="entry name" value="SDR_fam"/>
</dbReference>
<dbReference type="PANTHER" id="PTHR12933">
    <property type="entry name" value="ORF PROTEIN-RELATED"/>
    <property type="match status" value="1"/>
</dbReference>
<evidence type="ECO:0000256" key="2">
    <source>
        <dbReference type="ARBA" id="ARBA00009223"/>
    </source>
</evidence>
<dbReference type="InterPro" id="IPR010678">
    <property type="entry name" value="UTP25"/>
</dbReference>
<feature type="compositionally biased region" description="Basic residues" evidence="8">
    <location>
        <begin position="1"/>
        <end position="39"/>
    </location>
</feature>
<dbReference type="GO" id="GO:0016491">
    <property type="term" value="F:oxidoreductase activity"/>
    <property type="evidence" value="ECO:0007669"/>
    <property type="project" value="UniProtKB-KW"/>
</dbReference>
<dbReference type="PROSITE" id="PS00061">
    <property type="entry name" value="ADH_SHORT"/>
    <property type="match status" value="1"/>
</dbReference>
<keyword evidence="5" id="KW-0539">Nucleus</keyword>
<comment type="similarity">
    <text evidence="2">Belongs to the UTP25 family.</text>
</comment>
<evidence type="ECO:0000313" key="11">
    <source>
        <dbReference type="EMBL" id="KAL0270427.1"/>
    </source>
</evidence>
<feature type="compositionally biased region" description="Basic and acidic residues" evidence="8">
    <location>
        <begin position="43"/>
        <end position="54"/>
    </location>
</feature>
<dbReference type="InterPro" id="IPR036291">
    <property type="entry name" value="NAD(P)-bd_dom_sf"/>
</dbReference>
<protein>
    <recommendedName>
        <fullName evidence="6">U3 small nucleolar RNA-associated protein 25 homolog</fullName>
    </recommendedName>
    <alternativeName>
        <fullName evidence="7">UTP25 small subunit processor component</fullName>
    </alternativeName>
</protein>
<evidence type="ECO:0000256" key="7">
    <source>
        <dbReference type="ARBA" id="ARBA00032325"/>
    </source>
</evidence>
<dbReference type="Pfam" id="PF22916">
    <property type="entry name" value="UTP25_NTPase-like"/>
    <property type="match status" value="1"/>
</dbReference>
<dbReference type="Pfam" id="PF00106">
    <property type="entry name" value="adh_short"/>
    <property type="match status" value="1"/>
</dbReference>
<dbReference type="InterPro" id="IPR053939">
    <property type="entry name" value="UTP25_C"/>
</dbReference>
<dbReference type="AlphaFoldDB" id="A0AAW2HLH6"/>
<evidence type="ECO:0000256" key="1">
    <source>
        <dbReference type="ARBA" id="ARBA00004604"/>
    </source>
</evidence>
<dbReference type="GO" id="GO:0032040">
    <property type="term" value="C:small-subunit processome"/>
    <property type="evidence" value="ECO:0007669"/>
    <property type="project" value="TreeGrafter"/>
</dbReference>
<feature type="compositionally biased region" description="Acidic residues" evidence="8">
    <location>
        <begin position="130"/>
        <end position="142"/>
    </location>
</feature>
<evidence type="ECO:0000256" key="6">
    <source>
        <dbReference type="ARBA" id="ARBA00024421"/>
    </source>
</evidence>
<keyword evidence="4" id="KW-0560">Oxidoreductase</keyword>
<evidence type="ECO:0000256" key="8">
    <source>
        <dbReference type="SAM" id="MobiDB-lite"/>
    </source>
</evidence>
<reference evidence="11" key="1">
    <citation type="journal article" date="2024" name="Gigascience">
        <title>Chromosome-level genome of the poultry shaft louse Menopon gallinae provides insight into the host-switching and adaptive evolution of parasitic lice.</title>
        <authorList>
            <person name="Xu Y."/>
            <person name="Ma L."/>
            <person name="Liu S."/>
            <person name="Liang Y."/>
            <person name="Liu Q."/>
            <person name="He Z."/>
            <person name="Tian L."/>
            <person name="Duan Y."/>
            <person name="Cai W."/>
            <person name="Li H."/>
            <person name="Song F."/>
        </authorList>
    </citation>
    <scope>NUCLEOTIDE SEQUENCE</scope>
    <source>
        <strain evidence="11">Cailab_2023a</strain>
    </source>
</reference>
<dbReference type="InterPro" id="IPR020904">
    <property type="entry name" value="Sc_DH/Rdtase_CS"/>
</dbReference>
<dbReference type="InterPro" id="IPR053940">
    <property type="entry name" value="UTP25_NTPase-like"/>
</dbReference>
<accession>A0AAW2HLH6</accession>
<sequence length="1032" mass="118271">MARLNRKKSGKAKPLKKNSKKFNTRHKNKKNWKKTKRNSSNHVIREQVENKPTEDETSEPANVCEVVPPPLQLLLSTFTPSKGKTSRALTSRSEPEISDDTSSGVHKRAKRENSNDIPSNTSNNTRSESVDNEEEDNKDSDEEIDCHMVEETVNDKLDPFTCHFNYDLSTSIVDALTSSPPRIKTMDLYWPNLHNLKIELLTPEESMDNQTAATAIIDGEKEYAKLIGPPNLEKKLNWNQLYVKSQIQSNIRKANKSQLDNCDSEDLTDLQKEIFTIINSYQDLFFYERSFSNSEEVRFAYCLHVVNHILKTRLKILHHNEKIMKKSDVQVPDEYRDQGLVRPKVVILVPFKESCFRIVNMISDILIAEDRGNVINKSRFIEEFSGSELIIPKKNAKPEDYEHLFKGNIDDKFKIGISFTKKSLKLYADFYSSDVIIASPLGLRLVVGAEGDRKRDFDFLASVEVLIMDQAEVFLMQNWDHLLLILDHLHIQPKESHGTDFSRIRSWVLNGWSKFYRQTLIFSSIITPELNAVFSRRCHNYAGKIRIVNPVESGSISLVVAQVSHVFQKFKADSALSACEARFKFFTEVLQQYKDPSFTGICEYSKDERIARARDKFFHNEARFLLYSERFHFFRRIKLKGIQHIIFYQLPTFPHFYSELCNFMKDIESHKITTIGEGRPYVYHRIIRSEPKRFRHPPSTAAKPSRSMLPESLTSAANALVAVIVLWTLLRICFALFRGFRAHFASETVPLRVRFGDWAVVTGSTDGIGKAYAFELAKRGLNVVLIGRNEKKLDAVAEEIVHTHLVQVKKIVADFSVGREIYKKIESELEDVPVGILVNNVGTQYEFPKYLGELEERELWDIVNINIGATTMMTRIVLPRMVENKKGAIVNVSSGSELQPLPLMTVYAASKVFVKSFSAALRFEYRNRGITVQHLSPMFVNTKMNDFSYRLRKTSLLVPDAETYARNAVNTLGALNHSTGYWAHGIQYFLASIPPVWVRTYVGGLMNQIFRNDYYKRAVADTAGKPESKKGD</sequence>